<reference evidence="1" key="1">
    <citation type="submission" date="2020-05" db="EMBL/GenBank/DDBJ databases">
        <authorList>
            <consortium name="Genoscope - CEA"/>
            <person name="William W."/>
        </authorList>
    </citation>
    <scope>NUCLEOTIDE SEQUENCE [LARGE SCALE GENOMIC DNA]</scope>
    <source>
        <strain evidence="1">PCC 7821</strain>
    </source>
</reference>
<evidence type="ECO:0000313" key="2">
    <source>
        <dbReference type="Proteomes" id="UP000196521"/>
    </source>
</evidence>
<accession>A0A6J7ZN56</accession>
<dbReference type="AlphaFoldDB" id="A0A6J7ZN56"/>
<dbReference type="EMBL" id="LR812490">
    <property type="protein sequence ID" value="CAC5343960.1"/>
    <property type="molecule type" value="Genomic_DNA"/>
</dbReference>
<proteinExistence type="predicted"/>
<organism evidence="1 2">
    <name type="scientific">Planktothrix rubescens CCAP 1459/22</name>
    <dbReference type="NCBI Taxonomy" id="329571"/>
    <lineage>
        <taxon>Bacteria</taxon>
        <taxon>Bacillati</taxon>
        <taxon>Cyanobacteriota</taxon>
        <taxon>Cyanophyceae</taxon>
        <taxon>Oscillatoriophycideae</taxon>
        <taxon>Oscillatoriales</taxon>
        <taxon>Microcoleaceae</taxon>
        <taxon>Planktothrix</taxon>
    </lineage>
</organism>
<name>A0A6J7ZN56_PLARU</name>
<sequence>MSIFQSKRIIFWFNTGNALEKLNCCEEALGAYRNARELYQNLGLDADVQKCDNAIQQLTSPSPLSAPQFQGFWHWLNLQIRLCWRWLRQLRFVIVSRFSFF</sequence>
<dbReference type="SUPFAM" id="SSF48452">
    <property type="entry name" value="TPR-like"/>
    <property type="match status" value="1"/>
</dbReference>
<dbReference type="EMBL" id="CZCZ02000014">
    <property type="protein sequence ID" value="CAC5343960.1"/>
    <property type="molecule type" value="Genomic_DNA"/>
</dbReference>
<gene>
    <name evidence="1" type="ORF">PLAN_40375</name>
</gene>
<evidence type="ECO:0000313" key="1">
    <source>
        <dbReference type="EMBL" id="CAC5343960.1"/>
    </source>
</evidence>
<dbReference type="Proteomes" id="UP000196521">
    <property type="component" value="Chromosome"/>
</dbReference>
<protein>
    <submittedName>
        <fullName evidence="1">Uncharacterized protein</fullName>
    </submittedName>
</protein>
<dbReference type="InterPro" id="IPR011990">
    <property type="entry name" value="TPR-like_helical_dom_sf"/>
</dbReference>
<dbReference type="RefSeq" id="WP_043938954.1">
    <property type="nucleotide sequence ID" value="NZ_LR812490.1"/>
</dbReference>
<comment type="caution">
    <text evidence="1">The sequence shown here is derived from an EMBL/GenBank/DDBJ whole genome shotgun (WGS) entry which is preliminary data.</text>
</comment>
<keyword evidence="2" id="KW-1185">Reference proteome</keyword>